<reference evidence="3" key="1">
    <citation type="journal article" date="2021" name="Nat. Commun.">
        <title>Genetic determinants of endophytism in the Arabidopsis root mycobiome.</title>
        <authorList>
            <person name="Mesny F."/>
            <person name="Miyauchi S."/>
            <person name="Thiergart T."/>
            <person name="Pickel B."/>
            <person name="Atanasova L."/>
            <person name="Karlsson M."/>
            <person name="Huettel B."/>
            <person name="Barry K.W."/>
            <person name="Haridas S."/>
            <person name="Chen C."/>
            <person name="Bauer D."/>
            <person name="Andreopoulos W."/>
            <person name="Pangilinan J."/>
            <person name="LaButti K."/>
            <person name="Riley R."/>
            <person name="Lipzen A."/>
            <person name="Clum A."/>
            <person name="Drula E."/>
            <person name="Henrissat B."/>
            <person name="Kohler A."/>
            <person name="Grigoriev I.V."/>
            <person name="Martin F.M."/>
            <person name="Hacquard S."/>
        </authorList>
    </citation>
    <scope>NUCLEOTIDE SEQUENCE</scope>
    <source>
        <strain evidence="3">MPI-CAGE-CH-0243</strain>
    </source>
</reference>
<gene>
    <name evidence="3" type="ORF">B0J11DRAFT_573844</name>
</gene>
<evidence type="ECO:0000256" key="1">
    <source>
        <dbReference type="SAM" id="MobiDB-lite"/>
    </source>
</evidence>
<name>A0A9P9I752_9PLEO</name>
<feature type="transmembrane region" description="Helical" evidence="2">
    <location>
        <begin position="6"/>
        <end position="26"/>
    </location>
</feature>
<sequence length="166" mass="19019">MVHNIMQAPTVCLLVLAYLVLPVIDYHEKIMASEKMIRWFRFMRPIDLMVIRAYRIALGMLQRVAATVHAVYLLVKEAANPVPRNKTQYSRVHGHLQERSHPAVPPYTPQQQSTDYPIDTAEKLCRNQGPSDLSEEQRAYLNGMESINELPEDKGPVVFPYKNSSD</sequence>
<protein>
    <submittedName>
        <fullName evidence="3">Uncharacterized protein</fullName>
    </submittedName>
</protein>
<evidence type="ECO:0000313" key="3">
    <source>
        <dbReference type="EMBL" id="KAH7109115.1"/>
    </source>
</evidence>
<dbReference type="AlphaFoldDB" id="A0A9P9I752"/>
<feature type="region of interest" description="Disordered" evidence="1">
    <location>
        <begin position="92"/>
        <end position="114"/>
    </location>
</feature>
<accession>A0A9P9I752</accession>
<organism evidence="3 4">
    <name type="scientific">Dendryphion nanum</name>
    <dbReference type="NCBI Taxonomy" id="256645"/>
    <lineage>
        <taxon>Eukaryota</taxon>
        <taxon>Fungi</taxon>
        <taxon>Dikarya</taxon>
        <taxon>Ascomycota</taxon>
        <taxon>Pezizomycotina</taxon>
        <taxon>Dothideomycetes</taxon>
        <taxon>Pleosporomycetidae</taxon>
        <taxon>Pleosporales</taxon>
        <taxon>Torulaceae</taxon>
        <taxon>Dendryphion</taxon>
    </lineage>
</organism>
<keyword evidence="4" id="KW-1185">Reference proteome</keyword>
<keyword evidence="2" id="KW-0812">Transmembrane</keyword>
<evidence type="ECO:0000313" key="4">
    <source>
        <dbReference type="Proteomes" id="UP000700596"/>
    </source>
</evidence>
<keyword evidence="2" id="KW-1133">Transmembrane helix</keyword>
<dbReference type="Proteomes" id="UP000700596">
    <property type="component" value="Unassembled WGS sequence"/>
</dbReference>
<keyword evidence="2" id="KW-0472">Membrane</keyword>
<evidence type="ECO:0000256" key="2">
    <source>
        <dbReference type="SAM" id="Phobius"/>
    </source>
</evidence>
<proteinExistence type="predicted"/>
<dbReference type="EMBL" id="JAGMWT010000034">
    <property type="protein sequence ID" value="KAH7109115.1"/>
    <property type="molecule type" value="Genomic_DNA"/>
</dbReference>
<feature type="region of interest" description="Disordered" evidence="1">
    <location>
        <begin position="147"/>
        <end position="166"/>
    </location>
</feature>
<comment type="caution">
    <text evidence="3">The sequence shown here is derived from an EMBL/GenBank/DDBJ whole genome shotgun (WGS) entry which is preliminary data.</text>
</comment>